<dbReference type="InterPro" id="IPR011604">
    <property type="entry name" value="PDDEXK-like_dom_sf"/>
</dbReference>
<organism evidence="2">
    <name type="scientific">uncultured Caudovirales phage</name>
    <dbReference type="NCBI Taxonomy" id="2100421"/>
    <lineage>
        <taxon>Viruses</taxon>
        <taxon>Duplodnaviria</taxon>
        <taxon>Heunggongvirae</taxon>
        <taxon>Uroviricota</taxon>
        <taxon>Caudoviricetes</taxon>
        <taxon>Peduoviridae</taxon>
        <taxon>Maltschvirus</taxon>
        <taxon>Maltschvirus maltsch</taxon>
    </lineage>
</organism>
<dbReference type="EMBL" id="LR796497">
    <property type="protein sequence ID" value="CAB4148910.1"/>
    <property type="molecule type" value="Genomic_DNA"/>
</dbReference>
<accession>A0A6J5MVF1</accession>
<gene>
    <name evidence="2" type="ORF">UFOVP532_37</name>
</gene>
<dbReference type="Pfam" id="PF09588">
    <property type="entry name" value="YqaJ"/>
    <property type="match status" value="1"/>
</dbReference>
<keyword evidence="2" id="KW-0378">Hydrolase</keyword>
<dbReference type="SUPFAM" id="SSF52980">
    <property type="entry name" value="Restriction endonuclease-like"/>
    <property type="match status" value="1"/>
</dbReference>
<dbReference type="PANTHER" id="PTHR46609:SF8">
    <property type="entry name" value="YQAJ VIRAL RECOMBINASE DOMAIN-CONTAINING PROTEIN"/>
    <property type="match status" value="1"/>
</dbReference>
<keyword evidence="2" id="KW-0255">Endonuclease</keyword>
<sequence length="206" mass="23809">MENSILQRSDEWHEQRKGKFTASEVYKLMGIKALGETGKGYAFDKAVEELFGETEETFVSYDMQRGIELEPLAFAKFQELKDSEFLQVETCGFFNFGEDAGASPDGLVGEDAILEIKCPKPSTFFKLVATNEIKDQYLYQMQLQMMATNRNKAHFFNYCIIDGIEYWHEIIVTKDAVICDKMEARIKEASELKQEYINNLNNNKQW</sequence>
<dbReference type="InterPro" id="IPR011335">
    <property type="entry name" value="Restrct_endonuc-II-like"/>
</dbReference>
<protein>
    <submittedName>
        <fullName evidence="2">Phage_rel_nuc, putative phage-type endonuclease</fullName>
    </submittedName>
</protein>
<dbReference type="Gene3D" id="3.90.320.10">
    <property type="match status" value="1"/>
</dbReference>
<dbReference type="InterPro" id="IPR051703">
    <property type="entry name" value="NF-kappa-B_Signaling_Reg"/>
</dbReference>
<name>A0A6J5MVF1_9CAUD</name>
<reference evidence="2" key="1">
    <citation type="submission" date="2020-04" db="EMBL/GenBank/DDBJ databases">
        <authorList>
            <person name="Chiriac C."/>
            <person name="Salcher M."/>
            <person name="Ghai R."/>
            <person name="Kavagutti S V."/>
        </authorList>
    </citation>
    <scope>NUCLEOTIDE SEQUENCE</scope>
</reference>
<evidence type="ECO:0000259" key="1">
    <source>
        <dbReference type="Pfam" id="PF09588"/>
    </source>
</evidence>
<dbReference type="InterPro" id="IPR019080">
    <property type="entry name" value="YqaJ_viral_recombinase"/>
</dbReference>
<keyword evidence="2" id="KW-0540">Nuclease</keyword>
<proteinExistence type="predicted"/>
<feature type="domain" description="YqaJ viral recombinase" evidence="1">
    <location>
        <begin position="11"/>
        <end position="150"/>
    </location>
</feature>
<dbReference type="GO" id="GO:0004519">
    <property type="term" value="F:endonuclease activity"/>
    <property type="evidence" value="ECO:0007669"/>
    <property type="project" value="UniProtKB-KW"/>
</dbReference>
<dbReference type="CDD" id="cd22343">
    <property type="entry name" value="PDDEXK_lambda_exonuclease-like"/>
    <property type="match status" value="1"/>
</dbReference>
<dbReference type="PANTHER" id="PTHR46609">
    <property type="entry name" value="EXONUCLEASE, PHAGE-TYPE/RECB, C-TERMINAL DOMAIN-CONTAINING PROTEIN"/>
    <property type="match status" value="1"/>
</dbReference>
<evidence type="ECO:0000313" key="2">
    <source>
        <dbReference type="EMBL" id="CAB4148910.1"/>
    </source>
</evidence>